<evidence type="ECO:0000313" key="2">
    <source>
        <dbReference type="Proteomes" id="UP000830768"/>
    </source>
</evidence>
<proteinExistence type="predicted"/>
<evidence type="ECO:0000313" key="1">
    <source>
        <dbReference type="EMBL" id="UPL00351.1"/>
    </source>
</evidence>
<dbReference type="Proteomes" id="UP000830768">
    <property type="component" value="Chromosome 9"/>
</dbReference>
<reference evidence="1" key="1">
    <citation type="submission" date="2021-11" db="EMBL/GenBank/DDBJ databases">
        <title>Fusarium solani-melongenae Genome sequencing and assembly.</title>
        <authorList>
            <person name="Xie S."/>
            <person name="Huang L."/>
            <person name="Zhang X."/>
        </authorList>
    </citation>
    <scope>NUCLEOTIDE SEQUENCE</scope>
    <source>
        <strain evidence="1">CRI 24-3</strain>
    </source>
</reference>
<protein>
    <submittedName>
        <fullName evidence="1">Uncharacterized protein</fullName>
    </submittedName>
</protein>
<sequence>MATSPVLLILGAGPRIGASVADRFALDGYKVAIASRSGTDSKNEEGFLSLKADLGKPDSIPAIFDAVKAEFHAAPSVVVYNDSVFSIPVESFVADLNVNTVSPYVAAQQAVAGWETLPQESKKSFIYTGNILNTSVFPVAMMLDLGVGKSASSYWIGAADILYKTRGFRFFYADERTEDGKIIGKDVDGTAHAEFYAQLARQEGDIPSQATFVKNKGYVAFN</sequence>
<organism evidence="1 2">
    <name type="scientific">Fusarium solani subsp. cucurbitae</name>
    <name type="common">Neocosmosporum cucurbitae</name>
    <dbReference type="NCBI Taxonomy" id="2747967"/>
    <lineage>
        <taxon>Eukaryota</taxon>
        <taxon>Fungi</taxon>
        <taxon>Dikarya</taxon>
        <taxon>Ascomycota</taxon>
        <taxon>Pezizomycotina</taxon>
        <taxon>Sordariomycetes</taxon>
        <taxon>Hypocreomycetidae</taxon>
        <taxon>Hypocreales</taxon>
        <taxon>Nectriaceae</taxon>
        <taxon>Fusarium</taxon>
        <taxon>Fusarium solani species complex</taxon>
    </lineage>
</organism>
<keyword evidence="2" id="KW-1185">Reference proteome</keyword>
<accession>A0ACD3ZGK3</accession>
<gene>
    <name evidence="1" type="ORF">LCI18_011285</name>
</gene>
<dbReference type="EMBL" id="CP090037">
    <property type="protein sequence ID" value="UPL00351.1"/>
    <property type="molecule type" value="Genomic_DNA"/>
</dbReference>
<name>A0ACD3ZGK3_FUSSC</name>